<proteinExistence type="predicted"/>
<name>A0ABD1C3D1_CARAN</name>
<sequence>MCEGRHISWANNRVRVSPYPLRSSRNNIHYAPELAIQPEWEDARCVICIEPPHNAALLQCCSSFNGCRPYIGEVIEMTTVTSTGRRFMNAKPRSFPVNDCEFSGTYSKLDKHLKTEHPDLFESVMF</sequence>
<organism evidence="1 2">
    <name type="scientific">Cardamine amara subsp. amara</name>
    <dbReference type="NCBI Taxonomy" id="228776"/>
    <lineage>
        <taxon>Eukaryota</taxon>
        <taxon>Viridiplantae</taxon>
        <taxon>Streptophyta</taxon>
        <taxon>Embryophyta</taxon>
        <taxon>Tracheophyta</taxon>
        <taxon>Spermatophyta</taxon>
        <taxon>Magnoliopsida</taxon>
        <taxon>eudicotyledons</taxon>
        <taxon>Gunneridae</taxon>
        <taxon>Pentapetalae</taxon>
        <taxon>rosids</taxon>
        <taxon>malvids</taxon>
        <taxon>Brassicales</taxon>
        <taxon>Brassicaceae</taxon>
        <taxon>Cardamineae</taxon>
        <taxon>Cardamine</taxon>
    </lineage>
</organism>
<dbReference type="InterPro" id="IPR012866">
    <property type="entry name" value="DUF1644"/>
</dbReference>
<dbReference type="Pfam" id="PF07800">
    <property type="entry name" value="DUF1644"/>
    <property type="match status" value="1"/>
</dbReference>
<dbReference type="PANTHER" id="PTHR31197">
    <property type="entry name" value="OS01G0612600 PROTEIN"/>
    <property type="match status" value="1"/>
</dbReference>
<gene>
    <name evidence="1" type="ORF">V5N11_004511</name>
</gene>
<dbReference type="PANTHER" id="PTHR31197:SF43">
    <property type="entry name" value="C2H2-TYPE DOMAIN-CONTAINING PROTEIN"/>
    <property type="match status" value="1"/>
</dbReference>
<dbReference type="EMBL" id="JBANAX010000059">
    <property type="protein sequence ID" value="KAL1223973.1"/>
    <property type="molecule type" value="Genomic_DNA"/>
</dbReference>
<dbReference type="Proteomes" id="UP001558713">
    <property type="component" value="Unassembled WGS sequence"/>
</dbReference>
<protein>
    <submittedName>
        <fullName evidence="1">Uncharacterized protein</fullName>
    </submittedName>
</protein>
<evidence type="ECO:0000313" key="2">
    <source>
        <dbReference type="Proteomes" id="UP001558713"/>
    </source>
</evidence>
<comment type="caution">
    <text evidence="1">The sequence shown here is derived from an EMBL/GenBank/DDBJ whole genome shotgun (WGS) entry which is preliminary data.</text>
</comment>
<accession>A0ABD1C3D1</accession>
<evidence type="ECO:0000313" key="1">
    <source>
        <dbReference type="EMBL" id="KAL1223973.1"/>
    </source>
</evidence>
<dbReference type="AlphaFoldDB" id="A0ABD1C3D1"/>
<reference evidence="1 2" key="1">
    <citation type="submission" date="2024-04" db="EMBL/GenBank/DDBJ databases">
        <title>Genome assembly C_amara_ONT_v2.</title>
        <authorList>
            <person name="Yant L."/>
            <person name="Moore C."/>
            <person name="Slenker M."/>
        </authorList>
    </citation>
    <scope>NUCLEOTIDE SEQUENCE [LARGE SCALE GENOMIC DNA]</scope>
    <source>
        <tissue evidence="1">Leaf</tissue>
    </source>
</reference>
<keyword evidence="2" id="KW-1185">Reference proteome</keyword>